<protein>
    <recommendedName>
        <fullName evidence="1">diguanylate cyclase</fullName>
        <ecNumber evidence="1">2.7.7.65</ecNumber>
    </recommendedName>
</protein>
<dbReference type="SUPFAM" id="SSF55073">
    <property type="entry name" value="Nucleotide cyclase"/>
    <property type="match status" value="1"/>
</dbReference>
<organism evidence="5 6">
    <name type="scientific">Lysobacter hankyongensis</name>
    <dbReference type="NCBI Taxonomy" id="1176535"/>
    <lineage>
        <taxon>Bacteria</taxon>
        <taxon>Pseudomonadati</taxon>
        <taxon>Pseudomonadota</taxon>
        <taxon>Gammaproteobacteria</taxon>
        <taxon>Lysobacterales</taxon>
        <taxon>Lysobacteraceae</taxon>
        <taxon>Lysobacter</taxon>
    </lineage>
</organism>
<dbReference type="EMBL" id="BAABJE010000015">
    <property type="protein sequence ID" value="GAA4801037.1"/>
    <property type="molecule type" value="Genomic_DNA"/>
</dbReference>
<dbReference type="InterPro" id="IPR000160">
    <property type="entry name" value="GGDEF_dom"/>
</dbReference>
<feature type="transmembrane region" description="Helical" evidence="3">
    <location>
        <begin position="20"/>
        <end position="38"/>
    </location>
</feature>
<dbReference type="PROSITE" id="PS50887">
    <property type="entry name" value="GGDEF"/>
    <property type="match status" value="1"/>
</dbReference>
<dbReference type="InterPro" id="IPR050469">
    <property type="entry name" value="Diguanylate_Cyclase"/>
</dbReference>
<dbReference type="EC" id="2.7.7.65" evidence="1"/>
<keyword evidence="6" id="KW-1185">Reference proteome</keyword>
<keyword evidence="3" id="KW-0472">Membrane</keyword>
<keyword evidence="3" id="KW-0812">Transmembrane</keyword>
<evidence type="ECO:0000313" key="6">
    <source>
        <dbReference type="Proteomes" id="UP001499959"/>
    </source>
</evidence>
<keyword evidence="3" id="KW-1133">Transmembrane helix</keyword>
<feature type="transmembrane region" description="Helical" evidence="3">
    <location>
        <begin position="300"/>
        <end position="323"/>
    </location>
</feature>
<dbReference type="RefSeq" id="WP_345304103.1">
    <property type="nucleotide sequence ID" value="NZ_BAABJE010000015.1"/>
</dbReference>
<feature type="domain" description="GGDEF" evidence="4">
    <location>
        <begin position="363"/>
        <end position="494"/>
    </location>
</feature>
<gene>
    <name evidence="5" type="ORF">GCM10023307_29470</name>
</gene>
<dbReference type="InterPro" id="IPR029787">
    <property type="entry name" value="Nucleotide_cyclase"/>
</dbReference>
<name>A0ABP9BZ50_9GAMM</name>
<feature type="transmembrane region" description="Helical" evidence="3">
    <location>
        <begin position="135"/>
        <end position="160"/>
    </location>
</feature>
<feature type="transmembrane region" description="Helical" evidence="3">
    <location>
        <begin position="275"/>
        <end position="294"/>
    </location>
</feature>
<evidence type="ECO:0000256" key="2">
    <source>
        <dbReference type="ARBA" id="ARBA00034247"/>
    </source>
</evidence>
<comment type="catalytic activity">
    <reaction evidence="2">
        <text>2 GTP = 3',3'-c-di-GMP + 2 diphosphate</text>
        <dbReference type="Rhea" id="RHEA:24898"/>
        <dbReference type="ChEBI" id="CHEBI:33019"/>
        <dbReference type="ChEBI" id="CHEBI:37565"/>
        <dbReference type="ChEBI" id="CHEBI:58805"/>
        <dbReference type="EC" id="2.7.7.65"/>
    </reaction>
</comment>
<evidence type="ECO:0000256" key="1">
    <source>
        <dbReference type="ARBA" id="ARBA00012528"/>
    </source>
</evidence>
<evidence type="ECO:0000256" key="3">
    <source>
        <dbReference type="SAM" id="Phobius"/>
    </source>
</evidence>
<dbReference type="Pfam" id="PF00990">
    <property type="entry name" value="GGDEF"/>
    <property type="match status" value="1"/>
</dbReference>
<accession>A0ABP9BZ50</accession>
<dbReference type="CDD" id="cd01949">
    <property type="entry name" value="GGDEF"/>
    <property type="match status" value="1"/>
</dbReference>
<dbReference type="PANTHER" id="PTHR45138:SF9">
    <property type="entry name" value="DIGUANYLATE CYCLASE DGCM-RELATED"/>
    <property type="match status" value="1"/>
</dbReference>
<feature type="transmembrane region" description="Helical" evidence="3">
    <location>
        <begin position="180"/>
        <end position="198"/>
    </location>
</feature>
<dbReference type="InterPro" id="IPR043128">
    <property type="entry name" value="Rev_trsase/Diguanyl_cyclase"/>
</dbReference>
<feature type="transmembrane region" description="Helical" evidence="3">
    <location>
        <begin position="249"/>
        <end position="268"/>
    </location>
</feature>
<feature type="transmembrane region" description="Helical" evidence="3">
    <location>
        <begin position="50"/>
        <end position="70"/>
    </location>
</feature>
<dbReference type="Gene3D" id="3.30.70.270">
    <property type="match status" value="1"/>
</dbReference>
<evidence type="ECO:0000313" key="5">
    <source>
        <dbReference type="EMBL" id="GAA4801037.1"/>
    </source>
</evidence>
<feature type="transmembrane region" description="Helical" evidence="3">
    <location>
        <begin position="97"/>
        <end position="115"/>
    </location>
</feature>
<dbReference type="NCBIfam" id="TIGR00254">
    <property type="entry name" value="GGDEF"/>
    <property type="match status" value="1"/>
</dbReference>
<dbReference type="Proteomes" id="UP001499959">
    <property type="component" value="Unassembled WGS sequence"/>
</dbReference>
<feature type="transmembrane region" description="Helical" evidence="3">
    <location>
        <begin position="225"/>
        <end position="243"/>
    </location>
</feature>
<comment type="caution">
    <text evidence="5">The sequence shown here is derived from an EMBL/GenBank/DDBJ whole genome shotgun (WGS) entry which is preliminary data.</text>
</comment>
<dbReference type="PANTHER" id="PTHR45138">
    <property type="entry name" value="REGULATORY COMPONENTS OF SENSORY TRANSDUCTION SYSTEM"/>
    <property type="match status" value="1"/>
</dbReference>
<proteinExistence type="predicted"/>
<reference evidence="6" key="1">
    <citation type="journal article" date="2019" name="Int. J. Syst. Evol. Microbiol.">
        <title>The Global Catalogue of Microorganisms (GCM) 10K type strain sequencing project: providing services to taxonomists for standard genome sequencing and annotation.</title>
        <authorList>
            <consortium name="The Broad Institute Genomics Platform"/>
            <consortium name="The Broad Institute Genome Sequencing Center for Infectious Disease"/>
            <person name="Wu L."/>
            <person name="Ma J."/>
        </authorList>
    </citation>
    <scope>NUCLEOTIDE SEQUENCE [LARGE SCALE GENOMIC DNA]</scope>
    <source>
        <strain evidence="6">JCM 18204</strain>
    </source>
</reference>
<evidence type="ECO:0000259" key="4">
    <source>
        <dbReference type="PROSITE" id="PS50887"/>
    </source>
</evidence>
<sequence>MSVIPAESRALPAMRTHWRGWAVCLTAVLILRCVAYYASWLLEYGPYASLWFPAAAISFAACAVFGWRALFPLAAASLLGSLAAAERNASSASMIEIIYGGLLYAIFHCLAYYALARAVMRSLSSDGRSSLPASITLFLVYGLVAAVFAACGGVGSYYAMGDLSADAAERAILPWMIGDYTAIVALGPLCLLGFRALAQRMRVPMRDELFALDDLPRLQTGSRWFALKLPAILLAASAALWAIASDPDYGPLILLVFVTIVLQFWLVHTQTVLQSLVSIALFDTTFVVLTRAFGLGEMASTLQCAMITLAAGSYFSMVLPMLYARSEELLKLLTHDTLTGAHTRHFFVEMAERTLRQSRGHGRPASMLMIDLDNLKRINDRDGHAAGDYALTLMVRICRKVLGDNDLLGRLGGDEFCAMLPDCDPAQAAATAQKMVDAVRAAAKAFPGEIKPSLSIGVATAKGDDDYESLWLRADTALYVAKRSGRNRIAQEEVAEIVRVD</sequence>
<dbReference type="SMART" id="SM00267">
    <property type="entry name" value="GGDEF"/>
    <property type="match status" value="1"/>
</dbReference>